<comment type="subcellular location">
    <subcellularLocation>
        <location evidence="5">Cytoplasm</location>
    </subcellularLocation>
</comment>
<evidence type="ECO:0000256" key="6">
    <source>
        <dbReference type="NCBIfam" id="TIGR00152"/>
    </source>
</evidence>
<proteinExistence type="inferred from homology"/>
<organism evidence="7 8">
    <name type="scientific">Bartonella apihabitans</name>
    <dbReference type="NCBI Taxonomy" id="2750929"/>
    <lineage>
        <taxon>Bacteria</taxon>
        <taxon>Pseudomonadati</taxon>
        <taxon>Pseudomonadota</taxon>
        <taxon>Alphaproteobacteria</taxon>
        <taxon>Hyphomicrobiales</taxon>
        <taxon>Bartonellaceae</taxon>
        <taxon>Bartonella</taxon>
    </lineage>
</organism>
<dbReference type="SUPFAM" id="SSF52540">
    <property type="entry name" value="P-loop containing nucleoside triphosphate hydrolases"/>
    <property type="match status" value="1"/>
</dbReference>
<dbReference type="GO" id="GO:0005524">
    <property type="term" value="F:ATP binding"/>
    <property type="evidence" value="ECO:0007669"/>
    <property type="project" value="UniProtKB-UniRule"/>
</dbReference>
<sequence length="195" mass="22084">MIILGLTGSIGMGKTTTAGFFEEAGVPVYNADRAVHELYESKPVIEDLSRIFPDCLTDGRIDRSKLSKTIVKNPSKLALLEKFIHPLVRKKEKDFVKIHRDRGDPLVVLDIPLLFETGPEGRVDKIAVVSAPTEIQRQRVLARSGWDDEKLNRILSRQISDEEKRRRADFVIDTGKSLDDAREQVKHLISRLTLK</sequence>
<dbReference type="KEGG" id="bapa:BBC0178_000040"/>
<dbReference type="UniPathway" id="UPA00241">
    <property type="reaction ID" value="UER00356"/>
</dbReference>
<evidence type="ECO:0000256" key="1">
    <source>
        <dbReference type="ARBA" id="ARBA00009018"/>
    </source>
</evidence>
<gene>
    <name evidence="5" type="primary">coaE</name>
    <name evidence="7" type="ORF">BBC0178_000040</name>
</gene>
<dbReference type="InterPro" id="IPR027417">
    <property type="entry name" value="P-loop_NTPase"/>
</dbReference>
<evidence type="ECO:0000256" key="2">
    <source>
        <dbReference type="ARBA" id="ARBA00022741"/>
    </source>
</evidence>
<keyword evidence="3 5" id="KW-0067">ATP-binding</keyword>
<evidence type="ECO:0000313" key="8">
    <source>
        <dbReference type="Proteomes" id="UP000189660"/>
    </source>
</evidence>
<keyword evidence="8" id="KW-1185">Reference proteome</keyword>
<comment type="pathway">
    <text evidence="5">Cofactor biosynthesis; coenzyme A biosynthesis; CoA from (R)-pantothenate: step 5/5.</text>
</comment>
<dbReference type="PROSITE" id="PS51219">
    <property type="entry name" value="DPCK"/>
    <property type="match status" value="1"/>
</dbReference>
<dbReference type="GO" id="GO:0015937">
    <property type="term" value="P:coenzyme A biosynthetic process"/>
    <property type="evidence" value="ECO:0007669"/>
    <property type="project" value="UniProtKB-UniRule"/>
</dbReference>
<dbReference type="EC" id="2.7.1.24" evidence="5 6"/>
<comment type="function">
    <text evidence="5">Catalyzes the phosphorylation of the 3'-hydroxyl group of dephosphocoenzyme A to form coenzyme A.</text>
</comment>
<dbReference type="HAMAP" id="MF_00376">
    <property type="entry name" value="Dephospho_CoA_kinase"/>
    <property type="match status" value="1"/>
</dbReference>
<dbReference type="GO" id="GO:0004140">
    <property type="term" value="F:dephospho-CoA kinase activity"/>
    <property type="evidence" value="ECO:0007669"/>
    <property type="project" value="UniProtKB-UniRule"/>
</dbReference>
<dbReference type="GO" id="GO:0005737">
    <property type="term" value="C:cytoplasm"/>
    <property type="evidence" value="ECO:0007669"/>
    <property type="project" value="UniProtKB-SubCell"/>
</dbReference>
<keyword evidence="5" id="KW-0963">Cytoplasm</keyword>
<dbReference type="CDD" id="cd02022">
    <property type="entry name" value="DPCK"/>
    <property type="match status" value="1"/>
</dbReference>
<evidence type="ECO:0000313" key="7">
    <source>
        <dbReference type="EMBL" id="AQT41512.1"/>
    </source>
</evidence>
<keyword evidence="5 7" id="KW-0808">Transferase</keyword>
<keyword evidence="2 5" id="KW-0547">Nucleotide-binding</keyword>
<evidence type="ECO:0000256" key="4">
    <source>
        <dbReference type="ARBA" id="ARBA00022993"/>
    </source>
</evidence>
<dbReference type="EMBL" id="CP015820">
    <property type="protein sequence ID" value="AQT41512.1"/>
    <property type="molecule type" value="Genomic_DNA"/>
</dbReference>
<dbReference type="OrthoDB" id="9812943at2"/>
<evidence type="ECO:0000256" key="3">
    <source>
        <dbReference type="ARBA" id="ARBA00022840"/>
    </source>
</evidence>
<keyword evidence="5 7" id="KW-0418">Kinase</keyword>
<comment type="catalytic activity">
    <reaction evidence="5">
        <text>3'-dephospho-CoA + ATP = ADP + CoA + H(+)</text>
        <dbReference type="Rhea" id="RHEA:18245"/>
        <dbReference type="ChEBI" id="CHEBI:15378"/>
        <dbReference type="ChEBI" id="CHEBI:30616"/>
        <dbReference type="ChEBI" id="CHEBI:57287"/>
        <dbReference type="ChEBI" id="CHEBI:57328"/>
        <dbReference type="ChEBI" id="CHEBI:456216"/>
        <dbReference type="EC" id="2.7.1.24"/>
    </reaction>
</comment>
<keyword evidence="4 5" id="KW-0173">Coenzyme A biosynthesis</keyword>
<feature type="binding site" evidence="5">
    <location>
        <begin position="11"/>
        <end position="16"/>
    </location>
    <ligand>
        <name>ATP</name>
        <dbReference type="ChEBI" id="CHEBI:30616"/>
    </ligand>
</feature>
<evidence type="ECO:0000256" key="5">
    <source>
        <dbReference type="HAMAP-Rule" id="MF_00376"/>
    </source>
</evidence>
<dbReference type="Proteomes" id="UP000189660">
    <property type="component" value="Chromosome"/>
</dbReference>
<name>A0A1U9M7X3_9HYPH</name>
<dbReference type="PANTHER" id="PTHR10695:SF46">
    <property type="entry name" value="BIFUNCTIONAL COENZYME A SYNTHASE-RELATED"/>
    <property type="match status" value="1"/>
</dbReference>
<dbReference type="PANTHER" id="PTHR10695">
    <property type="entry name" value="DEPHOSPHO-COA KINASE-RELATED"/>
    <property type="match status" value="1"/>
</dbReference>
<dbReference type="InterPro" id="IPR001977">
    <property type="entry name" value="Depp_CoAkinase"/>
</dbReference>
<dbReference type="AlphaFoldDB" id="A0A1U9M7X3"/>
<dbReference type="Pfam" id="PF01121">
    <property type="entry name" value="CoaE"/>
    <property type="match status" value="1"/>
</dbReference>
<comment type="similarity">
    <text evidence="1 5">Belongs to the CoaE family.</text>
</comment>
<dbReference type="NCBIfam" id="TIGR00152">
    <property type="entry name" value="dephospho-CoA kinase"/>
    <property type="match status" value="1"/>
</dbReference>
<dbReference type="Gene3D" id="3.40.50.300">
    <property type="entry name" value="P-loop containing nucleotide triphosphate hydrolases"/>
    <property type="match status" value="1"/>
</dbReference>
<accession>A0A1U9M7X3</accession>
<protein>
    <recommendedName>
        <fullName evidence="5 6">Dephospho-CoA kinase</fullName>
        <ecNumber evidence="5 6">2.7.1.24</ecNumber>
    </recommendedName>
    <alternativeName>
        <fullName evidence="5">Dephosphocoenzyme A kinase</fullName>
    </alternativeName>
</protein>
<reference evidence="7 8" key="1">
    <citation type="submission" date="2016-11" db="EMBL/GenBank/DDBJ databases">
        <title>Comparative genomics of Bartonella apis.</title>
        <authorList>
            <person name="Engel P."/>
        </authorList>
    </citation>
    <scope>NUCLEOTIDE SEQUENCE [LARGE SCALE GENOMIC DNA]</scope>
    <source>
        <strain evidence="7 8">BBC0178</strain>
    </source>
</reference>
<dbReference type="RefSeq" id="WP_078038756.1">
    <property type="nucleotide sequence ID" value="NZ_CP015820.1"/>
</dbReference>